<gene>
    <name evidence="1" type="ORF">P6P90_08975</name>
</gene>
<organism evidence="1 2">
    <name type="scientific">Ectobacillus antri</name>
    <dbReference type="NCBI Taxonomy" id="2486280"/>
    <lineage>
        <taxon>Bacteria</taxon>
        <taxon>Bacillati</taxon>
        <taxon>Bacillota</taxon>
        <taxon>Bacilli</taxon>
        <taxon>Bacillales</taxon>
        <taxon>Bacillaceae</taxon>
        <taxon>Ectobacillus</taxon>
    </lineage>
</organism>
<proteinExistence type="predicted"/>
<reference evidence="1 2" key="1">
    <citation type="submission" date="2023-04" db="EMBL/GenBank/DDBJ databases">
        <title>Ectobacillus antri isolated from activated sludge.</title>
        <authorList>
            <person name="Yan P."/>
            <person name="Liu X."/>
        </authorList>
    </citation>
    <scope>NUCLEOTIDE SEQUENCE [LARGE SCALE GENOMIC DNA]</scope>
    <source>
        <strain evidence="1 2">C18H</strain>
    </source>
</reference>
<evidence type="ECO:0000313" key="1">
    <source>
        <dbReference type="EMBL" id="MDG5754105.1"/>
    </source>
</evidence>
<dbReference type="Proteomes" id="UP001218246">
    <property type="component" value="Unassembled WGS sequence"/>
</dbReference>
<accession>A0ABT6H4Y0</accession>
<keyword evidence="2" id="KW-1185">Reference proteome</keyword>
<protein>
    <submittedName>
        <fullName evidence="1">Uncharacterized protein</fullName>
    </submittedName>
</protein>
<comment type="caution">
    <text evidence="1">The sequence shown here is derived from an EMBL/GenBank/DDBJ whole genome shotgun (WGS) entry which is preliminary data.</text>
</comment>
<evidence type="ECO:0000313" key="2">
    <source>
        <dbReference type="Proteomes" id="UP001218246"/>
    </source>
</evidence>
<dbReference type="EMBL" id="JARULN010000006">
    <property type="protein sequence ID" value="MDG5754105.1"/>
    <property type="molecule type" value="Genomic_DNA"/>
</dbReference>
<sequence length="88" mass="10642">MGELLLQTWLREDLHKQGYVGEDLEWQFNRRIKHIPKSLQELAEEALFRQSAKLPLQLYIESLRDKEEHVQLKRDALSRFLQEAKQQR</sequence>
<name>A0ABT6H4Y0_9BACI</name>
<dbReference type="RefSeq" id="WP_124563169.1">
    <property type="nucleotide sequence ID" value="NZ_JARRRY010000005.1"/>
</dbReference>